<dbReference type="EMBL" id="BOOY01000005">
    <property type="protein sequence ID" value="GIJ01611.1"/>
    <property type="molecule type" value="Genomic_DNA"/>
</dbReference>
<evidence type="ECO:0000313" key="3">
    <source>
        <dbReference type="Proteomes" id="UP000652013"/>
    </source>
</evidence>
<dbReference type="AlphaFoldDB" id="A0A8J3Y4I6"/>
<gene>
    <name evidence="2" type="ORF">Sya03_09630</name>
</gene>
<dbReference type="RefSeq" id="WP_203936930.1">
    <property type="nucleotide sequence ID" value="NZ_BAAAGJ010000005.1"/>
</dbReference>
<organism evidence="2 3">
    <name type="scientific">Spirilliplanes yamanashiensis</name>
    <dbReference type="NCBI Taxonomy" id="42233"/>
    <lineage>
        <taxon>Bacteria</taxon>
        <taxon>Bacillati</taxon>
        <taxon>Actinomycetota</taxon>
        <taxon>Actinomycetes</taxon>
        <taxon>Micromonosporales</taxon>
        <taxon>Micromonosporaceae</taxon>
        <taxon>Spirilliplanes</taxon>
    </lineage>
</organism>
<evidence type="ECO:0000256" key="1">
    <source>
        <dbReference type="SAM" id="MobiDB-lite"/>
    </source>
</evidence>
<evidence type="ECO:0000313" key="2">
    <source>
        <dbReference type="EMBL" id="GIJ01611.1"/>
    </source>
</evidence>
<dbReference type="PROSITE" id="PS51257">
    <property type="entry name" value="PROKAR_LIPOPROTEIN"/>
    <property type="match status" value="1"/>
</dbReference>
<protein>
    <submittedName>
        <fullName evidence="2">Uncharacterized protein</fullName>
    </submittedName>
</protein>
<reference evidence="2" key="1">
    <citation type="submission" date="2021-01" db="EMBL/GenBank/DDBJ databases">
        <title>Whole genome shotgun sequence of Spirilliplanes yamanashiensis NBRC 15828.</title>
        <authorList>
            <person name="Komaki H."/>
            <person name="Tamura T."/>
        </authorList>
    </citation>
    <scope>NUCLEOTIDE SEQUENCE</scope>
    <source>
        <strain evidence="2">NBRC 15828</strain>
    </source>
</reference>
<dbReference type="Proteomes" id="UP000652013">
    <property type="component" value="Unassembled WGS sequence"/>
</dbReference>
<comment type="caution">
    <text evidence="2">The sequence shown here is derived from an EMBL/GenBank/DDBJ whole genome shotgun (WGS) entry which is preliminary data.</text>
</comment>
<feature type="region of interest" description="Disordered" evidence="1">
    <location>
        <begin position="30"/>
        <end position="52"/>
    </location>
</feature>
<name>A0A8J3Y4I6_9ACTN</name>
<sequence>MRRTLVVPLMVVIALLGGCARDDGGPAVATAGGPAGGGASAAPTPSADEAEQRRQFTRCMRDNGVDIEDAEDGRIAVRAAEPGSGGKPGGKPGGKVEAAMEKCRSLLPNGGVPPELSPEDVEKMRAMARCMRANGVPGFPDPDPATGVLRFGEDGDADPEAMRRAAEACKHLGPDRVGDAPAVAPGGGK</sequence>
<keyword evidence="3" id="KW-1185">Reference proteome</keyword>
<feature type="region of interest" description="Disordered" evidence="1">
    <location>
        <begin position="79"/>
        <end position="98"/>
    </location>
</feature>
<accession>A0A8J3Y4I6</accession>
<feature type="compositionally biased region" description="Gly residues" evidence="1">
    <location>
        <begin position="83"/>
        <end position="93"/>
    </location>
</feature>
<proteinExistence type="predicted"/>